<evidence type="ECO:0000256" key="1">
    <source>
        <dbReference type="ARBA" id="ARBA00004496"/>
    </source>
</evidence>
<evidence type="ECO:0000256" key="10">
    <source>
        <dbReference type="ARBA" id="ARBA00023306"/>
    </source>
</evidence>
<dbReference type="GO" id="GO:0009037">
    <property type="term" value="F:tyrosine-based site-specific recombinase activity"/>
    <property type="evidence" value="ECO:0007669"/>
    <property type="project" value="UniProtKB-UniRule"/>
</dbReference>
<dbReference type="InterPro" id="IPR004107">
    <property type="entry name" value="Integrase_SAM-like_N"/>
</dbReference>
<feature type="active site" evidence="11">
    <location>
        <position position="270"/>
    </location>
</feature>
<evidence type="ECO:0000256" key="2">
    <source>
        <dbReference type="ARBA" id="ARBA00010450"/>
    </source>
</evidence>
<feature type="active site" evidence="11">
    <location>
        <position position="247"/>
    </location>
</feature>
<dbReference type="SUPFAM" id="SSF56349">
    <property type="entry name" value="DNA breaking-rejoining enzymes"/>
    <property type="match status" value="1"/>
</dbReference>
<dbReference type="InterPro" id="IPR002104">
    <property type="entry name" value="Integrase_catalytic"/>
</dbReference>
<sequence length="300" mass="32591">MSRIEGHLIDAFLEMMSAERGAAANTIAAYRCDLVDYASTLARKGTALTKASRQEVVGFLESLKAEGLSASSSARKLSAIRQFHKFLCADGIRPDDPTRIVASPKAQRALPKVLSVGEIDRLLTTAEAEANDESAPGALRLYVLLELLYATGMRVSELVSLKRAAVMRDASFLTIRGKGNKERIVPVTDRARDAIRAWLATLEPGIFLFPAKGEDGYLSRQVFARDLKDLAGRAGIASARVTPHVLRHAFASHLLAGGADLRVVQTLLGHADISTTQIYTHVLDEKLRSLVETHHPLADD</sequence>
<comment type="caution">
    <text evidence="14">The sequence shown here is derived from an EMBL/GenBank/DDBJ whole genome shotgun (WGS) entry which is preliminary data.</text>
</comment>
<keyword evidence="4 11" id="KW-0963">Cytoplasm</keyword>
<dbReference type="Pfam" id="PF00589">
    <property type="entry name" value="Phage_integrase"/>
    <property type="match status" value="1"/>
</dbReference>
<dbReference type="InterPro" id="IPR010998">
    <property type="entry name" value="Integrase_recombinase_N"/>
</dbReference>
<name>A0AA41QR72_9HYPH</name>
<evidence type="ECO:0000259" key="12">
    <source>
        <dbReference type="PROSITE" id="PS51898"/>
    </source>
</evidence>
<keyword evidence="9 11" id="KW-0233">DNA recombination</keyword>
<dbReference type="PANTHER" id="PTHR30349:SF90">
    <property type="entry name" value="TYROSINE RECOMBINASE XERD"/>
    <property type="match status" value="1"/>
</dbReference>
<dbReference type="PANTHER" id="PTHR30349">
    <property type="entry name" value="PHAGE INTEGRASE-RELATED"/>
    <property type="match status" value="1"/>
</dbReference>
<feature type="active site" evidence="11">
    <location>
        <position position="178"/>
    </location>
</feature>
<dbReference type="InterPro" id="IPR044068">
    <property type="entry name" value="CB"/>
</dbReference>
<keyword evidence="5 11" id="KW-0132">Cell division</keyword>
<dbReference type="InterPro" id="IPR011932">
    <property type="entry name" value="Recomb_XerD"/>
</dbReference>
<feature type="active site" evidence="11">
    <location>
        <position position="244"/>
    </location>
</feature>
<keyword evidence="7 11" id="KW-0229">DNA integration</keyword>
<dbReference type="Proteomes" id="UP001156140">
    <property type="component" value="Unassembled WGS sequence"/>
</dbReference>
<dbReference type="NCBIfam" id="NF001399">
    <property type="entry name" value="PRK00283.1"/>
    <property type="match status" value="1"/>
</dbReference>
<accession>A0AA41QR72</accession>
<comment type="similarity">
    <text evidence="2 11">Belongs to the 'phage' integrase family. XerD subfamily.</text>
</comment>
<feature type="active site" description="O-(3'-phospho-DNA)-tyrosine intermediate" evidence="11">
    <location>
        <position position="279"/>
    </location>
</feature>
<feature type="domain" description="Core-binding (CB)" evidence="13">
    <location>
        <begin position="3"/>
        <end position="88"/>
    </location>
</feature>
<dbReference type="InterPro" id="IPR023009">
    <property type="entry name" value="Tyrosine_recombinase_XerC/XerD"/>
</dbReference>
<dbReference type="GO" id="GO:0051301">
    <property type="term" value="P:cell division"/>
    <property type="evidence" value="ECO:0007669"/>
    <property type="project" value="UniProtKB-KW"/>
</dbReference>
<evidence type="ECO:0000256" key="9">
    <source>
        <dbReference type="ARBA" id="ARBA00023172"/>
    </source>
</evidence>
<dbReference type="HAMAP" id="MF_01808">
    <property type="entry name" value="Recomb_XerC_XerD"/>
    <property type="match status" value="1"/>
</dbReference>
<reference evidence="14" key="1">
    <citation type="submission" date="2022-03" db="EMBL/GenBank/DDBJ databases">
        <title>The complete genome sequence of a Methyloterrigena soli.</title>
        <authorList>
            <person name="Zi Z."/>
        </authorList>
    </citation>
    <scope>NUCLEOTIDE SEQUENCE</scope>
    <source>
        <strain evidence="14">M48</strain>
    </source>
</reference>
<dbReference type="PROSITE" id="PS51898">
    <property type="entry name" value="TYR_RECOMBINASE"/>
    <property type="match status" value="1"/>
</dbReference>
<comment type="function">
    <text evidence="11">Site-specific tyrosine recombinase, which acts by catalyzing the cutting and rejoining of the recombining DNA molecules. The XerC-XerD complex is essential to convert dimers of the bacterial chromosome into monomers to permit their segregation at cell division. It also contributes to the segregational stability of plasmids.</text>
</comment>
<comment type="subcellular location">
    <subcellularLocation>
        <location evidence="1 11">Cytoplasm</location>
    </subcellularLocation>
</comment>
<evidence type="ECO:0000313" key="15">
    <source>
        <dbReference type="Proteomes" id="UP001156140"/>
    </source>
</evidence>
<keyword evidence="10 11" id="KW-0131">Cell cycle</keyword>
<dbReference type="InterPro" id="IPR011010">
    <property type="entry name" value="DNA_brk_join_enz"/>
</dbReference>
<feature type="domain" description="Tyr recombinase" evidence="12">
    <location>
        <begin position="109"/>
        <end position="292"/>
    </location>
</feature>
<dbReference type="Gene3D" id="1.10.150.130">
    <property type="match status" value="1"/>
</dbReference>
<organism evidence="14 15">
    <name type="scientific">Paradevosia shaoguanensis</name>
    <dbReference type="NCBI Taxonomy" id="1335043"/>
    <lineage>
        <taxon>Bacteria</taxon>
        <taxon>Pseudomonadati</taxon>
        <taxon>Pseudomonadota</taxon>
        <taxon>Alphaproteobacteria</taxon>
        <taxon>Hyphomicrobiales</taxon>
        <taxon>Devosiaceae</taxon>
        <taxon>Paradevosia</taxon>
    </lineage>
</organism>
<evidence type="ECO:0000313" key="14">
    <source>
        <dbReference type="EMBL" id="MCI0129526.1"/>
    </source>
</evidence>
<keyword evidence="6 11" id="KW-0159">Chromosome partition</keyword>
<evidence type="ECO:0000259" key="13">
    <source>
        <dbReference type="PROSITE" id="PS51900"/>
    </source>
</evidence>
<dbReference type="EMBL" id="JALAZD010000005">
    <property type="protein sequence ID" value="MCI0129526.1"/>
    <property type="molecule type" value="Genomic_DNA"/>
</dbReference>
<dbReference type="InterPro" id="IPR050090">
    <property type="entry name" value="Tyrosine_recombinase_XerCD"/>
</dbReference>
<dbReference type="Gene3D" id="1.10.443.10">
    <property type="entry name" value="Intergrase catalytic core"/>
    <property type="match status" value="1"/>
</dbReference>
<dbReference type="HAMAP" id="MF_01807">
    <property type="entry name" value="Recomb_XerD"/>
    <property type="match status" value="1"/>
</dbReference>
<dbReference type="GO" id="GO:0005737">
    <property type="term" value="C:cytoplasm"/>
    <property type="evidence" value="ECO:0007669"/>
    <property type="project" value="UniProtKB-SubCell"/>
</dbReference>
<evidence type="ECO:0000256" key="11">
    <source>
        <dbReference type="HAMAP-Rule" id="MF_01807"/>
    </source>
</evidence>
<keyword evidence="15" id="KW-1185">Reference proteome</keyword>
<dbReference type="RefSeq" id="WP_281737378.1">
    <property type="nucleotide sequence ID" value="NZ_JAKETQ010000005.1"/>
</dbReference>
<evidence type="ECO:0000256" key="3">
    <source>
        <dbReference type="ARBA" id="ARBA00015810"/>
    </source>
</evidence>
<evidence type="ECO:0000256" key="5">
    <source>
        <dbReference type="ARBA" id="ARBA00022618"/>
    </source>
</evidence>
<keyword evidence="8 11" id="KW-0238">DNA-binding</keyword>
<protein>
    <recommendedName>
        <fullName evidence="3 11">Tyrosine recombinase XerD</fullName>
    </recommendedName>
</protein>
<dbReference type="GO" id="GO:0003677">
    <property type="term" value="F:DNA binding"/>
    <property type="evidence" value="ECO:0007669"/>
    <property type="project" value="UniProtKB-UniRule"/>
</dbReference>
<evidence type="ECO:0000256" key="4">
    <source>
        <dbReference type="ARBA" id="ARBA00022490"/>
    </source>
</evidence>
<proteinExistence type="inferred from homology"/>
<dbReference type="InterPro" id="IPR013762">
    <property type="entry name" value="Integrase-like_cat_sf"/>
</dbReference>
<dbReference type="GO" id="GO:0006313">
    <property type="term" value="P:DNA transposition"/>
    <property type="evidence" value="ECO:0007669"/>
    <property type="project" value="UniProtKB-UniRule"/>
</dbReference>
<evidence type="ECO:0000256" key="6">
    <source>
        <dbReference type="ARBA" id="ARBA00022829"/>
    </source>
</evidence>
<dbReference type="PROSITE" id="PS51900">
    <property type="entry name" value="CB"/>
    <property type="match status" value="1"/>
</dbReference>
<dbReference type="Pfam" id="PF02899">
    <property type="entry name" value="Phage_int_SAM_1"/>
    <property type="match status" value="1"/>
</dbReference>
<feature type="active site" evidence="11">
    <location>
        <position position="154"/>
    </location>
</feature>
<evidence type="ECO:0000256" key="7">
    <source>
        <dbReference type="ARBA" id="ARBA00022908"/>
    </source>
</evidence>
<evidence type="ECO:0000256" key="8">
    <source>
        <dbReference type="ARBA" id="ARBA00023125"/>
    </source>
</evidence>
<dbReference type="GO" id="GO:0007059">
    <property type="term" value="P:chromosome segregation"/>
    <property type="evidence" value="ECO:0007669"/>
    <property type="project" value="UniProtKB-UniRule"/>
</dbReference>
<comment type="subunit">
    <text evidence="11">Forms a cyclic heterotetrameric complex composed of two molecules of XerC and two molecules of XerD.</text>
</comment>
<gene>
    <name evidence="11" type="primary">xerD</name>
    <name evidence="14" type="ORF">ML536_22055</name>
</gene>
<dbReference type="AlphaFoldDB" id="A0AA41QR72"/>